<comment type="subcellular location">
    <subcellularLocation>
        <location evidence="1">Secreted</location>
    </subcellularLocation>
</comment>
<dbReference type="InterPro" id="IPR010294">
    <property type="entry name" value="ADAMTS_spacer1"/>
</dbReference>
<dbReference type="Pfam" id="PF19030">
    <property type="entry name" value="TSP1_ADAMTS"/>
    <property type="match status" value="3"/>
</dbReference>
<dbReference type="Gene3D" id="2.20.100.10">
    <property type="entry name" value="Thrombospondin type-1 (TSP1) repeat"/>
    <property type="match status" value="3"/>
</dbReference>
<feature type="non-terminal residue" evidence="7">
    <location>
        <position position="370"/>
    </location>
</feature>
<evidence type="ECO:0000256" key="1">
    <source>
        <dbReference type="ARBA" id="ARBA00004613"/>
    </source>
</evidence>
<dbReference type="PROSITE" id="PS50092">
    <property type="entry name" value="TSP1"/>
    <property type="match status" value="3"/>
</dbReference>
<reference evidence="7" key="1">
    <citation type="submission" date="2013-04" db="EMBL/GenBank/DDBJ databases">
        <authorList>
            <person name="Qu J."/>
            <person name="Murali S.C."/>
            <person name="Bandaranaike D."/>
            <person name="Bellair M."/>
            <person name="Blankenburg K."/>
            <person name="Chao H."/>
            <person name="Dinh H."/>
            <person name="Doddapaneni H."/>
            <person name="Downs B."/>
            <person name="Dugan-Rocha S."/>
            <person name="Elkadiri S."/>
            <person name="Gnanaolivu R.D."/>
            <person name="Hernandez B."/>
            <person name="Javaid M."/>
            <person name="Jayaseelan J.C."/>
            <person name="Lee S."/>
            <person name="Li M."/>
            <person name="Ming W."/>
            <person name="Munidasa M."/>
            <person name="Muniz J."/>
            <person name="Nguyen L."/>
            <person name="Ongeri F."/>
            <person name="Osuji N."/>
            <person name="Pu L.-L."/>
            <person name="Puazo M."/>
            <person name="Qu C."/>
            <person name="Quiroz J."/>
            <person name="Raj R."/>
            <person name="Weissenberger G."/>
            <person name="Xin Y."/>
            <person name="Zou X."/>
            <person name="Han Y."/>
            <person name="Richards S."/>
            <person name="Worley K."/>
            <person name="Muzny D."/>
            <person name="Gibbs R."/>
        </authorList>
    </citation>
    <scope>NUCLEOTIDE SEQUENCE</scope>
    <source>
        <strain evidence="7">Sampled in the wild</strain>
    </source>
</reference>
<evidence type="ECO:0000256" key="5">
    <source>
        <dbReference type="SAM" id="MobiDB-lite"/>
    </source>
</evidence>
<evidence type="ECO:0000256" key="4">
    <source>
        <dbReference type="ARBA" id="ARBA00022737"/>
    </source>
</evidence>
<evidence type="ECO:0000313" key="8">
    <source>
        <dbReference type="Proteomes" id="UP000792457"/>
    </source>
</evidence>
<gene>
    <name evidence="7" type="ORF">J437_LFUL000325</name>
</gene>
<dbReference type="PANTHER" id="PTHR13723">
    <property type="entry name" value="ADAMTS A DISINTEGRIN AND METALLOPROTEASE WITH THROMBOSPONDIN MOTIFS PROTEASE"/>
    <property type="match status" value="1"/>
</dbReference>
<keyword evidence="4" id="KW-0677">Repeat</keyword>
<feature type="region of interest" description="Disordered" evidence="5">
    <location>
        <begin position="82"/>
        <end position="170"/>
    </location>
</feature>
<organism evidence="7 8">
    <name type="scientific">Ladona fulva</name>
    <name type="common">Scarce chaser dragonfly</name>
    <name type="synonym">Libellula fulva</name>
    <dbReference type="NCBI Taxonomy" id="123851"/>
    <lineage>
        <taxon>Eukaryota</taxon>
        <taxon>Metazoa</taxon>
        <taxon>Ecdysozoa</taxon>
        <taxon>Arthropoda</taxon>
        <taxon>Hexapoda</taxon>
        <taxon>Insecta</taxon>
        <taxon>Pterygota</taxon>
        <taxon>Palaeoptera</taxon>
        <taxon>Odonata</taxon>
        <taxon>Epiprocta</taxon>
        <taxon>Anisoptera</taxon>
        <taxon>Libelluloidea</taxon>
        <taxon>Libellulidae</taxon>
        <taxon>Ladona</taxon>
    </lineage>
</organism>
<dbReference type="GO" id="GO:0004222">
    <property type="term" value="F:metalloendopeptidase activity"/>
    <property type="evidence" value="ECO:0007669"/>
    <property type="project" value="TreeGrafter"/>
</dbReference>
<dbReference type="GO" id="GO:0005576">
    <property type="term" value="C:extracellular region"/>
    <property type="evidence" value="ECO:0007669"/>
    <property type="project" value="UniProtKB-SubCell"/>
</dbReference>
<dbReference type="SMART" id="SM00209">
    <property type="entry name" value="TSP1"/>
    <property type="match status" value="3"/>
</dbReference>
<dbReference type="AlphaFoldDB" id="A0A8K0K2C1"/>
<dbReference type="InterPro" id="IPR036383">
    <property type="entry name" value="TSP1_rpt_sf"/>
</dbReference>
<dbReference type="InterPro" id="IPR050439">
    <property type="entry name" value="ADAMTS_ADAMTS-like"/>
</dbReference>
<dbReference type="GO" id="GO:0006508">
    <property type="term" value="P:proteolysis"/>
    <property type="evidence" value="ECO:0007669"/>
    <property type="project" value="TreeGrafter"/>
</dbReference>
<keyword evidence="2" id="KW-0964">Secreted</keyword>
<keyword evidence="8" id="KW-1185">Reference proteome</keyword>
<dbReference type="EMBL" id="KZ308307">
    <property type="protein sequence ID" value="KAG8227019.1"/>
    <property type="molecule type" value="Genomic_DNA"/>
</dbReference>
<evidence type="ECO:0000256" key="2">
    <source>
        <dbReference type="ARBA" id="ARBA00022525"/>
    </source>
</evidence>
<dbReference type="SUPFAM" id="SSF82895">
    <property type="entry name" value="TSP-1 type 1 repeat"/>
    <property type="match status" value="3"/>
</dbReference>
<sequence length="370" mass="39631">LRRADGSYIINGNWAINWSGEYDAAGARFTYRRQDASGGEYIAAKGPLLEPVDIMVIYQQPNPGIKYEYMLPLGESPFGSLGSMGGPSSPVPRPAGPGVYGGGNSGIKPPIASSLYPPSDDIAPKDGPIYDGLDSRSSVLASDAQVRSGGGYQSLMPSGDDSKPLAPRSRGRKRKFIWKLSGFSECSKSCGGGVQTATVHCVREHNHTPVPERRCTPHDRPSPQTVRCNIKPCPAEWVAGDWGPCSVSCGSGGMQTRDVWCQQEISSTLRMRVAEGACLSPPSSLPRSRPCPNPPLSCHARRWVTGEWGPCSTQCGKGLRSRAVRCVGPDGAEAAPGAAQCPMDEKPLQEDVCDMGPCTPNTWFFTEWSQ</sequence>
<accession>A0A8K0K2C1</accession>
<evidence type="ECO:0000256" key="3">
    <source>
        <dbReference type="ARBA" id="ARBA00022729"/>
    </source>
</evidence>
<feature type="domain" description="ADAMTS/ADAMTS-like Spacer 1" evidence="6">
    <location>
        <begin position="2"/>
        <end position="72"/>
    </location>
</feature>
<dbReference type="Proteomes" id="UP000792457">
    <property type="component" value="Unassembled WGS sequence"/>
</dbReference>
<dbReference type="PANTHER" id="PTHR13723:SF305">
    <property type="entry name" value="PROTEIN MADD-4"/>
    <property type="match status" value="1"/>
</dbReference>
<dbReference type="InterPro" id="IPR000884">
    <property type="entry name" value="TSP1_rpt"/>
</dbReference>
<evidence type="ECO:0000259" key="6">
    <source>
        <dbReference type="Pfam" id="PF05986"/>
    </source>
</evidence>
<dbReference type="GO" id="GO:0031012">
    <property type="term" value="C:extracellular matrix"/>
    <property type="evidence" value="ECO:0007669"/>
    <property type="project" value="TreeGrafter"/>
</dbReference>
<reference evidence="7" key="2">
    <citation type="submission" date="2017-10" db="EMBL/GenBank/DDBJ databases">
        <title>Ladona fulva Genome sequencing and assembly.</title>
        <authorList>
            <person name="Murali S."/>
            <person name="Richards S."/>
            <person name="Bandaranaike D."/>
            <person name="Bellair M."/>
            <person name="Blankenburg K."/>
            <person name="Chao H."/>
            <person name="Dinh H."/>
            <person name="Doddapaneni H."/>
            <person name="Dugan-Rocha S."/>
            <person name="Elkadiri S."/>
            <person name="Gnanaolivu R."/>
            <person name="Hernandez B."/>
            <person name="Skinner E."/>
            <person name="Javaid M."/>
            <person name="Lee S."/>
            <person name="Li M."/>
            <person name="Ming W."/>
            <person name="Munidasa M."/>
            <person name="Muniz J."/>
            <person name="Nguyen L."/>
            <person name="Hughes D."/>
            <person name="Osuji N."/>
            <person name="Pu L.-L."/>
            <person name="Puazo M."/>
            <person name="Qu C."/>
            <person name="Quiroz J."/>
            <person name="Raj R."/>
            <person name="Weissenberger G."/>
            <person name="Xin Y."/>
            <person name="Zou X."/>
            <person name="Han Y."/>
            <person name="Worley K."/>
            <person name="Muzny D."/>
            <person name="Gibbs R."/>
        </authorList>
    </citation>
    <scope>NUCLEOTIDE SEQUENCE</scope>
    <source>
        <strain evidence="7">Sampled in the wild</strain>
    </source>
</reference>
<dbReference type="FunFam" id="2.20.100.10:FF:000005">
    <property type="entry name" value="ADAM metallopeptidase with thrombospondin type 1 motif 9"/>
    <property type="match status" value="1"/>
</dbReference>
<dbReference type="GO" id="GO:0030198">
    <property type="term" value="P:extracellular matrix organization"/>
    <property type="evidence" value="ECO:0007669"/>
    <property type="project" value="TreeGrafter"/>
</dbReference>
<comment type="caution">
    <text evidence="7">The sequence shown here is derived from an EMBL/GenBank/DDBJ whole genome shotgun (WGS) entry which is preliminary data.</text>
</comment>
<evidence type="ECO:0000313" key="7">
    <source>
        <dbReference type="EMBL" id="KAG8227019.1"/>
    </source>
</evidence>
<dbReference type="Pfam" id="PF05986">
    <property type="entry name" value="ADAMTS_spacer1"/>
    <property type="match status" value="1"/>
</dbReference>
<keyword evidence="3" id="KW-0732">Signal</keyword>
<protein>
    <recommendedName>
        <fullName evidence="6">ADAMTS/ADAMTS-like Spacer 1 domain-containing protein</fullName>
    </recommendedName>
</protein>
<feature type="non-terminal residue" evidence="7">
    <location>
        <position position="1"/>
    </location>
</feature>
<dbReference type="OrthoDB" id="8194592at2759"/>
<proteinExistence type="predicted"/>
<name>A0A8K0K2C1_LADFU</name>
<dbReference type="Gene3D" id="2.60.120.830">
    <property type="match status" value="1"/>
</dbReference>